<feature type="chain" id="PRO_5006166927" description="Fimbrial-type adhesion domain-containing protein" evidence="1">
    <location>
        <begin position="27"/>
        <end position="332"/>
    </location>
</feature>
<evidence type="ECO:0000313" key="4">
    <source>
        <dbReference type="Proteomes" id="UP000050557"/>
    </source>
</evidence>
<dbReference type="SUPFAM" id="SSF49401">
    <property type="entry name" value="Bacterial adhesins"/>
    <property type="match status" value="1"/>
</dbReference>
<sequence length="332" mass="35979">MKFLSARRWLHSMAVLLILNPTAVFALVCTAQGTGETEIHNDLSSTVAIPESTPDGEVVWRSEPLNIQVECAREGLQSVEEEIFVYLNPDNRVIGQGIRAGMTLQGIDHLQGSGRISTGSHLPTCHAGDGNVDNCPKVRFTLAFSVFIQKFGATPLTGVASDLLDYRFFQLGGATDSNRVPGRSLSYVINNLRGLRFVACDADLQVLPETVEFGDVAIHQVAIGKVIAAQTFSLLTSRTCDSPFSIDARFRPVTGNLSGDLLVPSGNDSLGIRIASAVNGQLLRYNEPFHLAELLGETNAASADFNAELLWNTNTPRPGPFNAEIMVDLFYK</sequence>
<name>A0A0P9R8G6_9PSED</name>
<dbReference type="Pfam" id="PF00419">
    <property type="entry name" value="Fimbrial"/>
    <property type="match status" value="1"/>
</dbReference>
<dbReference type="GO" id="GO:0007155">
    <property type="term" value="P:cell adhesion"/>
    <property type="evidence" value="ECO:0007669"/>
    <property type="project" value="InterPro"/>
</dbReference>
<organism evidence="3 4">
    <name type="scientific">Pseudomonas syringae pv. helianthi</name>
    <dbReference type="NCBI Taxonomy" id="251654"/>
    <lineage>
        <taxon>Bacteria</taxon>
        <taxon>Pseudomonadati</taxon>
        <taxon>Pseudomonadota</taxon>
        <taxon>Gammaproteobacteria</taxon>
        <taxon>Pseudomonadales</taxon>
        <taxon>Pseudomonadaceae</taxon>
        <taxon>Pseudomonas</taxon>
    </lineage>
</organism>
<evidence type="ECO:0000313" key="3">
    <source>
        <dbReference type="EMBL" id="KPX41201.1"/>
    </source>
</evidence>
<gene>
    <name evidence="3" type="ORF">ALO68_00715</name>
</gene>
<dbReference type="InterPro" id="IPR008966">
    <property type="entry name" value="Adhesion_dom_sf"/>
</dbReference>
<dbReference type="Gene3D" id="2.60.40.1090">
    <property type="entry name" value="Fimbrial-type adhesion domain"/>
    <property type="match status" value="1"/>
</dbReference>
<protein>
    <recommendedName>
        <fullName evidence="2">Fimbrial-type adhesion domain-containing protein</fullName>
    </recommendedName>
</protein>
<dbReference type="PATRIC" id="fig|251654.3.peg.919"/>
<feature type="domain" description="Fimbrial-type adhesion" evidence="2">
    <location>
        <begin position="208"/>
        <end position="331"/>
    </location>
</feature>
<dbReference type="AlphaFoldDB" id="A0A0P9R8G6"/>
<dbReference type="InterPro" id="IPR036937">
    <property type="entry name" value="Adhesion_dom_fimbrial_sf"/>
</dbReference>
<feature type="signal peptide" evidence="1">
    <location>
        <begin position="1"/>
        <end position="26"/>
    </location>
</feature>
<dbReference type="Proteomes" id="UP000050557">
    <property type="component" value="Unassembled WGS sequence"/>
</dbReference>
<dbReference type="EMBL" id="LJQM01000220">
    <property type="protein sequence ID" value="KPX41201.1"/>
    <property type="molecule type" value="Genomic_DNA"/>
</dbReference>
<accession>A0A0P9R8G6</accession>
<dbReference type="InterPro" id="IPR000259">
    <property type="entry name" value="Adhesion_dom_fimbrial"/>
</dbReference>
<dbReference type="RefSeq" id="WP_054988031.1">
    <property type="nucleotide sequence ID" value="NZ_CP092918.1"/>
</dbReference>
<evidence type="ECO:0000256" key="1">
    <source>
        <dbReference type="SAM" id="SignalP"/>
    </source>
</evidence>
<comment type="caution">
    <text evidence="3">The sequence shown here is derived from an EMBL/GenBank/DDBJ whole genome shotgun (WGS) entry which is preliminary data.</text>
</comment>
<reference evidence="3 4" key="1">
    <citation type="submission" date="2015-09" db="EMBL/GenBank/DDBJ databases">
        <title>Genome announcement of multiple Pseudomonas syringae strains.</title>
        <authorList>
            <person name="Thakur S."/>
            <person name="Wang P.W."/>
            <person name="Gong Y."/>
            <person name="Weir B.S."/>
            <person name="Guttman D.S."/>
        </authorList>
    </citation>
    <scope>NUCLEOTIDE SEQUENCE [LARGE SCALE GENOMIC DNA]</scope>
    <source>
        <strain evidence="3 4">ICMP4531</strain>
    </source>
</reference>
<proteinExistence type="predicted"/>
<evidence type="ECO:0000259" key="2">
    <source>
        <dbReference type="Pfam" id="PF00419"/>
    </source>
</evidence>
<keyword evidence="1" id="KW-0732">Signal</keyword>
<dbReference type="GO" id="GO:0009289">
    <property type="term" value="C:pilus"/>
    <property type="evidence" value="ECO:0007669"/>
    <property type="project" value="InterPro"/>
</dbReference>